<dbReference type="InterPro" id="IPR050695">
    <property type="entry name" value="N-acetylmuramoyl_amidase_3"/>
</dbReference>
<dbReference type="GO" id="GO:0030288">
    <property type="term" value="C:outer membrane-bounded periplasmic space"/>
    <property type="evidence" value="ECO:0007669"/>
    <property type="project" value="TreeGrafter"/>
</dbReference>
<dbReference type="Pfam" id="PF01520">
    <property type="entry name" value="Amidase_3"/>
    <property type="match status" value="1"/>
</dbReference>
<proteinExistence type="predicted"/>
<dbReference type="Gene3D" id="3.40.630.40">
    <property type="entry name" value="Zn-dependent exopeptidases"/>
    <property type="match status" value="1"/>
</dbReference>
<comment type="catalytic activity">
    <reaction evidence="1">
        <text>Hydrolyzes the link between N-acetylmuramoyl residues and L-amino acid residues in certain cell-wall glycopeptides.</text>
        <dbReference type="EC" id="3.5.1.28"/>
    </reaction>
</comment>
<protein>
    <recommendedName>
        <fullName evidence="2">N-acetylmuramoyl-L-alanine amidase</fullName>
        <ecNumber evidence="2">3.5.1.28</ecNumber>
    </recommendedName>
</protein>
<evidence type="ECO:0000256" key="1">
    <source>
        <dbReference type="ARBA" id="ARBA00001561"/>
    </source>
</evidence>
<dbReference type="GO" id="GO:0008745">
    <property type="term" value="F:N-acetylmuramoyl-L-alanine amidase activity"/>
    <property type="evidence" value="ECO:0007669"/>
    <property type="project" value="UniProtKB-EC"/>
</dbReference>
<dbReference type="FunFam" id="3.40.630.40:FF:000005">
    <property type="entry name" value="N-acetylmuramoyl-L-alanine amidase (AmiA)"/>
    <property type="match status" value="1"/>
</dbReference>
<reference evidence="6" key="1">
    <citation type="submission" date="2024-05" db="EMBL/GenBank/DDBJ databases">
        <title>Pontimicrobium maritimus sp. nov., isolated form sea water.</title>
        <authorList>
            <person name="Muhammad N."/>
            <person name="Vuong T.Q."/>
            <person name="Han H.L."/>
            <person name="Kim S.-G."/>
        </authorList>
    </citation>
    <scope>NUCLEOTIDE SEQUENCE</scope>
    <source>
        <strain evidence="6">SW4</strain>
    </source>
</reference>
<dbReference type="PANTHER" id="PTHR30404">
    <property type="entry name" value="N-ACETYLMURAMOYL-L-ALANINE AMIDASE"/>
    <property type="match status" value="1"/>
</dbReference>
<evidence type="ECO:0000313" key="6">
    <source>
        <dbReference type="EMBL" id="XBG62757.1"/>
    </source>
</evidence>
<feature type="signal peptide" evidence="4">
    <location>
        <begin position="1"/>
        <end position="22"/>
    </location>
</feature>
<dbReference type="EMBL" id="CP157199">
    <property type="protein sequence ID" value="XBG62757.1"/>
    <property type="molecule type" value="Genomic_DNA"/>
</dbReference>
<feature type="domain" description="MurNAc-LAA" evidence="5">
    <location>
        <begin position="90"/>
        <end position="247"/>
    </location>
</feature>
<evidence type="ECO:0000259" key="5">
    <source>
        <dbReference type="SMART" id="SM00646"/>
    </source>
</evidence>
<dbReference type="InterPro" id="IPR002508">
    <property type="entry name" value="MurNAc-LAA_cat"/>
</dbReference>
<organism evidence="6">
    <name type="scientific">Pontimicrobium sp. SW4</name>
    <dbReference type="NCBI Taxonomy" id="3153519"/>
    <lineage>
        <taxon>Bacteria</taxon>
        <taxon>Pseudomonadati</taxon>
        <taxon>Bacteroidota</taxon>
        <taxon>Flavobacteriia</taxon>
        <taxon>Flavobacteriales</taxon>
        <taxon>Flavobacteriaceae</taxon>
        <taxon>Pontimicrobium</taxon>
    </lineage>
</organism>
<dbReference type="GO" id="GO:0009253">
    <property type="term" value="P:peptidoglycan catabolic process"/>
    <property type="evidence" value="ECO:0007669"/>
    <property type="project" value="InterPro"/>
</dbReference>
<sequence length="361" mass="40984">MKTNLKYLLVSFFFIFSSYAFPQKSTDKFVVVLDAGHGGKDPGRPTKFDTEKNVALSVVLKIGKELEKHKNIEVIYTRKTDVFVELRERAAIANRADADLFVSVHCNAHNTQAYGTETYVLSVGNTDRNIEIAKAENEVIFLEDNYEKHYEGYDPNSPESIIGLTLLQEDYVEQSILLASMVEKNFKNKLNRKSRGVKQIPLWVMHNTYMPSVLIETGFLTNKHEGKYLSSKKGQQEISKSIYESILMYIETVNENNGFEIIANTDNDNTTINSSITFKVQIAAGARKLETKPYNFNGLRGITSESIGNGYKYFYGETSNYEDIKRHKQEALEKGYTSCFIVAYKNGVRIDVNEALKTISN</sequence>
<dbReference type="PANTHER" id="PTHR30404:SF0">
    <property type="entry name" value="N-ACETYLMURAMOYL-L-ALANINE AMIDASE AMIC"/>
    <property type="match status" value="1"/>
</dbReference>
<evidence type="ECO:0000256" key="2">
    <source>
        <dbReference type="ARBA" id="ARBA00011901"/>
    </source>
</evidence>
<keyword evidence="3 6" id="KW-0378">Hydrolase</keyword>
<gene>
    <name evidence="6" type="ORF">ABGB03_07530</name>
</gene>
<dbReference type="SMART" id="SM00646">
    <property type="entry name" value="Ami_3"/>
    <property type="match status" value="1"/>
</dbReference>
<accession>A0AAU7BX46</accession>
<evidence type="ECO:0000256" key="4">
    <source>
        <dbReference type="SAM" id="SignalP"/>
    </source>
</evidence>
<dbReference type="SUPFAM" id="SSF53187">
    <property type="entry name" value="Zn-dependent exopeptidases"/>
    <property type="match status" value="1"/>
</dbReference>
<dbReference type="EC" id="3.5.1.28" evidence="2"/>
<name>A0AAU7BX46_9FLAO</name>
<dbReference type="RefSeq" id="WP_347926203.1">
    <property type="nucleotide sequence ID" value="NZ_CP157199.1"/>
</dbReference>
<dbReference type="CDD" id="cd02696">
    <property type="entry name" value="MurNAc-LAA"/>
    <property type="match status" value="1"/>
</dbReference>
<evidence type="ECO:0000256" key="3">
    <source>
        <dbReference type="ARBA" id="ARBA00022801"/>
    </source>
</evidence>
<keyword evidence="4" id="KW-0732">Signal</keyword>
<dbReference type="AlphaFoldDB" id="A0AAU7BX46"/>
<feature type="chain" id="PRO_5043526212" description="N-acetylmuramoyl-L-alanine amidase" evidence="4">
    <location>
        <begin position="23"/>
        <end position="361"/>
    </location>
</feature>